<dbReference type="PANTHER" id="PTHR30154:SF53">
    <property type="entry name" value="HTH-TYPE TRANSCRIPTIONAL REGULATOR LRPC"/>
    <property type="match status" value="1"/>
</dbReference>
<evidence type="ECO:0000313" key="6">
    <source>
        <dbReference type="Proteomes" id="UP000198356"/>
    </source>
</evidence>
<dbReference type="InterPro" id="IPR011008">
    <property type="entry name" value="Dimeric_a/b-barrel"/>
</dbReference>
<dbReference type="SUPFAM" id="SSF54909">
    <property type="entry name" value="Dimeric alpha+beta barrel"/>
    <property type="match status" value="1"/>
</dbReference>
<name>A0A239KAE4_9BACT</name>
<dbReference type="Pfam" id="PF13404">
    <property type="entry name" value="HTH_AsnC-type"/>
    <property type="match status" value="1"/>
</dbReference>
<feature type="domain" description="HTH asnC-type" evidence="4">
    <location>
        <begin position="3"/>
        <end position="64"/>
    </location>
</feature>
<organism evidence="5 6">
    <name type="scientific">Granulicella rosea</name>
    <dbReference type="NCBI Taxonomy" id="474952"/>
    <lineage>
        <taxon>Bacteria</taxon>
        <taxon>Pseudomonadati</taxon>
        <taxon>Acidobacteriota</taxon>
        <taxon>Terriglobia</taxon>
        <taxon>Terriglobales</taxon>
        <taxon>Acidobacteriaceae</taxon>
        <taxon>Granulicella</taxon>
    </lineage>
</organism>
<evidence type="ECO:0000256" key="3">
    <source>
        <dbReference type="ARBA" id="ARBA00023163"/>
    </source>
</evidence>
<dbReference type="InterPro" id="IPR000485">
    <property type="entry name" value="AsnC-type_HTH_dom"/>
</dbReference>
<dbReference type="InterPro" id="IPR036390">
    <property type="entry name" value="WH_DNA-bd_sf"/>
</dbReference>
<dbReference type="AlphaFoldDB" id="A0A239KAE4"/>
<sequence>MKLDLIDCSILGALQQDARIPMAELGRRVGLSTPAVIERVRKLEDAKVILGYHAEIAPQQVGLPLHAFIKVTVSGEQLPRFAEIVKRVPEVRQCHRVTGAESYLVQVAARDIGHLEHIIDSLAPYVATQTSLVLASVIGWNPVIPREE</sequence>
<evidence type="ECO:0000313" key="5">
    <source>
        <dbReference type="EMBL" id="SNT14609.1"/>
    </source>
</evidence>
<keyword evidence="3" id="KW-0804">Transcription</keyword>
<gene>
    <name evidence="5" type="ORF">SAMN05421770_104380</name>
</gene>
<dbReference type="Gene3D" id="1.10.10.10">
    <property type="entry name" value="Winged helix-like DNA-binding domain superfamily/Winged helix DNA-binding domain"/>
    <property type="match status" value="1"/>
</dbReference>
<dbReference type="RefSeq" id="WP_089409011.1">
    <property type="nucleotide sequence ID" value="NZ_FZOU01000004.1"/>
</dbReference>
<dbReference type="SUPFAM" id="SSF46785">
    <property type="entry name" value="Winged helix' DNA-binding domain"/>
    <property type="match status" value="1"/>
</dbReference>
<dbReference type="InterPro" id="IPR036388">
    <property type="entry name" value="WH-like_DNA-bd_sf"/>
</dbReference>
<proteinExistence type="predicted"/>
<evidence type="ECO:0000256" key="1">
    <source>
        <dbReference type="ARBA" id="ARBA00023015"/>
    </source>
</evidence>
<evidence type="ECO:0000259" key="4">
    <source>
        <dbReference type="PROSITE" id="PS50956"/>
    </source>
</evidence>
<dbReference type="Pfam" id="PF01037">
    <property type="entry name" value="AsnC_trans_reg"/>
    <property type="match status" value="1"/>
</dbReference>
<dbReference type="InterPro" id="IPR019887">
    <property type="entry name" value="Tscrpt_reg_AsnC/Lrp_C"/>
</dbReference>
<dbReference type="SMART" id="SM00344">
    <property type="entry name" value="HTH_ASNC"/>
    <property type="match status" value="1"/>
</dbReference>
<dbReference type="GO" id="GO:0043200">
    <property type="term" value="P:response to amino acid"/>
    <property type="evidence" value="ECO:0007669"/>
    <property type="project" value="TreeGrafter"/>
</dbReference>
<dbReference type="Gene3D" id="3.30.70.920">
    <property type="match status" value="1"/>
</dbReference>
<dbReference type="Proteomes" id="UP000198356">
    <property type="component" value="Unassembled WGS sequence"/>
</dbReference>
<dbReference type="PROSITE" id="PS50956">
    <property type="entry name" value="HTH_ASNC_2"/>
    <property type="match status" value="1"/>
</dbReference>
<dbReference type="InterPro" id="IPR019888">
    <property type="entry name" value="Tscrpt_reg_AsnC-like"/>
</dbReference>
<keyword evidence="2" id="KW-0238">DNA-binding</keyword>
<protein>
    <submittedName>
        <fullName evidence="5">Transcriptional regulator, AsnC family</fullName>
    </submittedName>
</protein>
<dbReference type="PRINTS" id="PR00033">
    <property type="entry name" value="HTHASNC"/>
</dbReference>
<keyword evidence="1" id="KW-0805">Transcription regulation</keyword>
<keyword evidence="6" id="KW-1185">Reference proteome</keyword>
<dbReference type="GO" id="GO:0043565">
    <property type="term" value="F:sequence-specific DNA binding"/>
    <property type="evidence" value="ECO:0007669"/>
    <property type="project" value="InterPro"/>
</dbReference>
<reference evidence="5 6" key="1">
    <citation type="submission" date="2017-06" db="EMBL/GenBank/DDBJ databases">
        <authorList>
            <person name="Kim H.J."/>
            <person name="Triplett B.A."/>
        </authorList>
    </citation>
    <scope>NUCLEOTIDE SEQUENCE [LARGE SCALE GENOMIC DNA]</scope>
    <source>
        <strain evidence="5 6">DSM 18704</strain>
    </source>
</reference>
<dbReference type="EMBL" id="FZOU01000004">
    <property type="protein sequence ID" value="SNT14609.1"/>
    <property type="molecule type" value="Genomic_DNA"/>
</dbReference>
<dbReference type="GO" id="GO:0005829">
    <property type="term" value="C:cytosol"/>
    <property type="evidence" value="ECO:0007669"/>
    <property type="project" value="TreeGrafter"/>
</dbReference>
<accession>A0A239KAE4</accession>
<evidence type="ECO:0000256" key="2">
    <source>
        <dbReference type="ARBA" id="ARBA00023125"/>
    </source>
</evidence>
<dbReference type="PANTHER" id="PTHR30154">
    <property type="entry name" value="LEUCINE-RESPONSIVE REGULATORY PROTEIN"/>
    <property type="match status" value="1"/>
</dbReference>
<dbReference type="OrthoDB" id="34294at2"/>